<feature type="repeat" description="TPR" evidence="1">
    <location>
        <begin position="265"/>
        <end position="298"/>
    </location>
</feature>
<feature type="repeat" description="TPR" evidence="1">
    <location>
        <begin position="231"/>
        <end position="264"/>
    </location>
</feature>
<feature type="repeat" description="TPR" evidence="1">
    <location>
        <begin position="95"/>
        <end position="128"/>
    </location>
</feature>
<dbReference type="PANTHER" id="PTHR44749">
    <property type="entry name" value="SUPPRESSOR OF RPS4-RLD 1"/>
    <property type="match status" value="1"/>
</dbReference>
<feature type="signal peptide" evidence="3">
    <location>
        <begin position="1"/>
        <end position="25"/>
    </location>
</feature>
<dbReference type="SMART" id="SM00028">
    <property type="entry name" value="TPR"/>
    <property type="match status" value="8"/>
</dbReference>
<dbReference type="AlphaFoldDB" id="A0A1I3MG58"/>
<accession>A0A1I3MG58</accession>
<evidence type="ECO:0000256" key="3">
    <source>
        <dbReference type="SAM" id="SignalP"/>
    </source>
</evidence>
<dbReference type="RefSeq" id="WP_074932887.1">
    <property type="nucleotide sequence ID" value="NZ_FORI01000009.1"/>
</dbReference>
<dbReference type="PANTHER" id="PTHR44749:SF1">
    <property type="entry name" value="TETRATRICOPEPTIDE-LIKE HELICAL DOMAIN-CONTAINING PROTEIN"/>
    <property type="match status" value="1"/>
</dbReference>
<dbReference type="InterPro" id="IPR019734">
    <property type="entry name" value="TPR_rpt"/>
</dbReference>
<evidence type="ECO:0000256" key="1">
    <source>
        <dbReference type="PROSITE-ProRule" id="PRU00339"/>
    </source>
</evidence>
<feature type="repeat" description="TPR" evidence="1">
    <location>
        <begin position="299"/>
        <end position="332"/>
    </location>
</feature>
<dbReference type="Pfam" id="PF13414">
    <property type="entry name" value="TPR_11"/>
    <property type="match status" value="1"/>
</dbReference>
<dbReference type="Pfam" id="PF13432">
    <property type="entry name" value="TPR_16"/>
    <property type="match status" value="2"/>
</dbReference>
<dbReference type="Gene3D" id="1.25.40.10">
    <property type="entry name" value="Tetratricopeptide repeat domain"/>
    <property type="match status" value="2"/>
</dbReference>
<dbReference type="OrthoDB" id="354603at2"/>
<organism evidence="4 5">
    <name type="scientific">Treponema bryantii</name>
    <dbReference type="NCBI Taxonomy" id="163"/>
    <lineage>
        <taxon>Bacteria</taxon>
        <taxon>Pseudomonadati</taxon>
        <taxon>Spirochaetota</taxon>
        <taxon>Spirochaetia</taxon>
        <taxon>Spirochaetales</taxon>
        <taxon>Treponemataceae</taxon>
        <taxon>Treponema</taxon>
    </lineage>
</organism>
<feature type="chain" id="PRO_5010165966" evidence="3">
    <location>
        <begin position="26"/>
        <end position="481"/>
    </location>
</feature>
<feature type="repeat" description="TPR" evidence="1">
    <location>
        <begin position="163"/>
        <end position="196"/>
    </location>
</feature>
<reference evidence="5" key="1">
    <citation type="submission" date="2016-10" db="EMBL/GenBank/DDBJ databases">
        <authorList>
            <person name="Varghese N."/>
            <person name="Submissions S."/>
        </authorList>
    </citation>
    <scope>NUCLEOTIDE SEQUENCE [LARGE SCALE GENOMIC DNA]</scope>
    <source>
        <strain evidence="5">XBD1002</strain>
    </source>
</reference>
<feature type="compositionally biased region" description="Basic and acidic residues" evidence="2">
    <location>
        <begin position="34"/>
        <end position="57"/>
    </location>
</feature>
<dbReference type="PROSITE" id="PS51257">
    <property type="entry name" value="PROKAR_LIPOPROTEIN"/>
    <property type="match status" value="1"/>
</dbReference>
<dbReference type="PROSITE" id="PS50005">
    <property type="entry name" value="TPR"/>
    <property type="match status" value="6"/>
</dbReference>
<evidence type="ECO:0000256" key="2">
    <source>
        <dbReference type="SAM" id="MobiDB-lite"/>
    </source>
</evidence>
<keyword evidence="5" id="KW-1185">Reference proteome</keyword>
<gene>
    <name evidence="4" type="ORF">SAMN04487775_10913</name>
</gene>
<keyword evidence="1" id="KW-0802">TPR repeat</keyword>
<evidence type="ECO:0000313" key="4">
    <source>
        <dbReference type="EMBL" id="SFI95911.1"/>
    </source>
</evidence>
<dbReference type="InterPro" id="IPR011990">
    <property type="entry name" value="TPR-like_helical_dom_sf"/>
</dbReference>
<protein>
    <submittedName>
        <fullName evidence="4">Tetratricopeptide repeat-containing protein</fullName>
    </submittedName>
</protein>
<dbReference type="SUPFAM" id="SSF48452">
    <property type="entry name" value="TPR-like"/>
    <property type="match status" value="3"/>
</dbReference>
<dbReference type="InterPro" id="IPR044650">
    <property type="entry name" value="SRFR1-like"/>
</dbReference>
<name>A0A1I3MG58_9SPIR</name>
<keyword evidence="3" id="KW-0732">Signal</keyword>
<feature type="region of interest" description="Disordered" evidence="2">
    <location>
        <begin position="30"/>
        <end position="60"/>
    </location>
</feature>
<proteinExistence type="predicted"/>
<feature type="repeat" description="TPR" evidence="1">
    <location>
        <begin position="333"/>
        <end position="366"/>
    </location>
</feature>
<sequence>MIKENKSKILLILAAGALLATSVFVTSCATAPKADSEPKPEVTKTEPKKETKKKEPEDPPNVKFVKQLQVLLDKGDTKGAIAHFDSIPSSLKDDLELKNLLGALYYSDAQYDNAITVANEILVVDPENMDALELISMCTKAKGDKKAYKEATDKILAADPYNPSVNIQKAEEYAVNKKYKLARDSYKKALRGDPENLDALFGYAQMSYYTDDIKTASENFLKILDKDPENPAALAYMGKLAYEEQNYLRATKFIQQAIKQDPVNYDYWMDYGTYLRYQGKFDDAANAWKKAVELDPSYFLAYAYLAGNYDDLEKWDEALENYRKVIETNPKYFYAYESTAILEYRAKNYENAIRYFTKTYEFSPSYAYTLMIAACYFKLNKPLEAKKVLAAQLKKLDSNSNEYALVRFYNDNYNRNAESNVIQKITKETNSNNRGKMLFYMGLYYELNNAEDLAREYYAKVTSMKAPMFFEYRIAEWGLMQ</sequence>
<dbReference type="EMBL" id="FORI01000009">
    <property type="protein sequence ID" value="SFI95911.1"/>
    <property type="molecule type" value="Genomic_DNA"/>
</dbReference>
<evidence type="ECO:0000313" key="5">
    <source>
        <dbReference type="Proteomes" id="UP000182737"/>
    </source>
</evidence>
<dbReference type="GO" id="GO:0045892">
    <property type="term" value="P:negative regulation of DNA-templated transcription"/>
    <property type="evidence" value="ECO:0007669"/>
    <property type="project" value="InterPro"/>
</dbReference>
<dbReference type="Proteomes" id="UP000182737">
    <property type="component" value="Unassembled WGS sequence"/>
</dbReference>